<evidence type="ECO:0000256" key="3">
    <source>
        <dbReference type="ARBA" id="ARBA00022692"/>
    </source>
</evidence>
<comment type="subcellular location">
    <subcellularLocation>
        <location evidence="1">Membrane</location>
    </subcellularLocation>
</comment>
<evidence type="ECO:0000313" key="8">
    <source>
        <dbReference type="Proteomes" id="UP000694845"/>
    </source>
</evidence>
<dbReference type="GO" id="GO:0016020">
    <property type="term" value="C:membrane"/>
    <property type="evidence" value="ECO:0007669"/>
    <property type="project" value="UniProtKB-SubCell"/>
</dbReference>
<dbReference type="GeneID" id="110982418"/>
<comment type="similarity">
    <text evidence="2">Belongs to the CD225/Dispanin family.</text>
</comment>
<proteinExistence type="inferred from homology"/>
<dbReference type="AlphaFoldDB" id="A0A8B7YT73"/>
<feature type="transmembrane region" description="Helical" evidence="7">
    <location>
        <begin position="81"/>
        <end position="102"/>
    </location>
</feature>
<evidence type="ECO:0000256" key="1">
    <source>
        <dbReference type="ARBA" id="ARBA00004370"/>
    </source>
</evidence>
<feature type="region of interest" description="Disordered" evidence="6">
    <location>
        <begin position="110"/>
        <end position="141"/>
    </location>
</feature>
<evidence type="ECO:0000256" key="5">
    <source>
        <dbReference type="ARBA" id="ARBA00023136"/>
    </source>
</evidence>
<dbReference type="Pfam" id="PF04505">
    <property type="entry name" value="CD225"/>
    <property type="match status" value="1"/>
</dbReference>
<dbReference type="Proteomes" id="UP000694845">
    <property type="component" value="Unplaced"/>
</dbReference>
<feature type="compositionally biased region" description="Polar residues" evidence="6">
    <location>
        <begin position="110"/>
        <end position="121"/>
    </location>
</feature>
<evidence type="ECO:0000256" key="2">
    <source>
        <dbReference type="ARBA" id="ARBA00006843"/>
    </source>
</evidence>
<evidence type="ECO:0000256" key="4">
    <source>
        <dbReference type="ARBA" id="ARBA00022989"/>
    </source>
</evidence>
<accession>A0A8B7YT73</accession>
<evidence type="ECO:0000256" key="7">
    <source>
        <dbReference type="SAM" id="Phobius"/>
    </source>
</evidence>
<sequence>MDYDPRRISEDAFARFTPVSQVGCRHAHYTRVQEYTYEVYPPTQPVVSAPPINTANSVNAIMMPQPETTIETTTISQPRSYFGCALFVTVWCCLPFGIVALIKANEPIQPCQQRPVTSPRQGSPAPRKPSLSPPAQAVEES</sequence>
<organism evidence="8 9">
    <name type="scientific">Acanthaster planci</name>
    <name type="common">Crown-of-thorns starfish</name>
    <dbReference type="NCBI Taxonomy" id="133434"/>
    <lineage>
        <taxon>Eukaryota</taxon>
        <taxon>Metazoa</taxon>
        <taxon>Echinodermata</taxon>
        <taxon>Eleutherozoa</taxon>
        <taxon>Asterozoa</taxon>
        <taxon>Asteroidea</taxon>
        <taxon>Valvatacea</taxon>
        <taxon>Valvatida</taxon>
        <taxon>Acanthasteridae</taxon>
        <taxon>Acanthaster</taxon>
    </lineage>
</organism>
<dbReference type="InterPro" id="IPR007593">
    <property type="entry name" value="CD225/Dispanin_fam"/>
</dbReference>
<evidence type="ECO:0000313" key="9">
    <source>
        <dbReference type="RefSeq" id="XP_022096488.1"/>
    </source>
</evidence>
<protein>
    <submittedName>
        <fullName evidence="9">Uncharacterized protein LOC110982418 isoform X3</fullName>
    </submittedName>
</protein>
<evidence type="ECO:0000256" key="6">
    <source>
        <dbReference type="SAM" id="MobiDB-lite"/>
    </source>
</evidence>
<keyword evidence="5 7" id="KW-0472">Membrane</keyword>
<gene>
    <name evidence="9" type="primary">LOC110982418</name>
</gene>
<keyword evidence="8" id="KW-1185">Reference proteome</keyword>
<dbReference type="RefSeq" id="XP_022096488.1">
    <property type="nucleotide sequence ID" value="XM_022240796.1"/>
</dbReference>
<keyword evidence="3 7" id="KW-0812">Transmembrane</keyword>
<reference evidence="9" key="1">
    <citation type="submission" date="2025-08" db="UniProtKB">
        <authorList>
            <consortium name="RefSeq"/>
        </authorList>
    </citation>
    <scope>IDENTIFICATION</scope>
</reference>
<keyword evidence="4 7" id="KW-1133">Transmembrane helix</keyword>
<name>A0A8B7YT73_ACAPL</name>